<dbReference type="SUPFAM" id="SSF48452">
    <property type="entry name" value="TPR-like"/>
    <property type="match status" value="2"/>
</dbReference>
<feature type="repeat" description="TPR" evidence="1">
    <location>
        <begin position="681"/>
        <end position="714"/>
    </location>
</feature>
<keyword evidence="2" id="KW-0472">Membrane</keyword>
<comment type="caution">
    <text evidence="4">The sequence shown here is derived from an EMBL/GenBank/DDBJ whole genome shotgun (WGS) entry which is preliminary data.</text>
</comment>
<feature type="transmembrane region" description="Helical" evidence="2">
    <location>
        <begin position="12"/>
        <end position="33"/>
    </location>
</feature>
<evidence type="ECO:0000259" key="3">
    <source>
        <dbReference type="Pfam" id="PF24604"/>
    </source>
</evidence>
<evidence type="ECO:0000256" key="2">
    <source>
        <dbReference type="SAM" id="Phobius"/>
    </source>
</evidence>
<keyword evidence="2" id="KW-1133">Transmembrane helix</keyword>
<dbReference type="InterPro" id="IPR057306">
    <property type="entry name" value="B-barrel_PelB_C"/>
</dbReference>
<dbReference type="Pfam" id="PF13429">
    <property type="entry name" value="TPR_15"/>
    <property type="match status" value="1"/>
</dbReference>
<dbReference type="Gene3D" id="1.25.40.10">
    <property type="entry name" value="Tetratricopeptide repeat domain"/>
    <property type="match status" value="3"/>
</dbReference>
<proteinExistence type="predicted"/>
<keyword evidence="1" id="KW-0802">TPR repeat</keyword>
<evidence type="ECO:0000313" key="5">
    <source>
        <dbReference type="Proteomes" id="UP000321121"/>
    </source>
</evidence>
<dbReference type="RefSeq" id="WP_146908861.1">
    <property type="nucleotide sequence ID" value="NZ_BJUS01000017.1"/>
</dbReference>
<dbReference type="InterPro" id="IPR019734">
    <property type="entry name" value="TPR_rpt"/>
</dbReference>
<gene>
    <name evidence="4" type="ORF">HHA04nite_17080</name>
</gene>
<keyword evidence="2" id="KW-0812">Transmembrane</keyword>
<dbReference type="EMBL" id="BJUS01000017">
    <property type="protein sequence ID" value="GEK73164.1"/>
    <property type="molecule type" value="Genomic_DNA"/>
</dbReference>
<dbReference type="SMART" id="SM00028">
    <property type="entry name" value="TPR"/>
    <property type="match status" value="2"/>
</dbReference>
<protein>
    <recommendedName>
        <fullName evidence="3">PelB C-terminal domain-containing protein</fullName>
    </recommendedName>
</protein>
<evidence type="ECO:0000313" key="4">
    <source>
        <dbReference type="EMBL" id="GEK73164.1"/>
    </source>
</evidence>
<organism evidence="4 5">
    <name type="scientific">Halomonas halophila</name>
    <dbReference type="NCBI Taxonomy" id="29573"/>
    <lineage>
        <taxon>Bacteria</taxon>
        <taxon>Pseudomonadati</taxon>
        <taxon>Pseudomonadota</taxon>
        <taxon>Gammaproteobacteria</taxon>
        <taxon>Oceanospirillales</taxon>
        <taxon>Halomonadaceae</taxon>
        <taxon>Halomonas</taxon>
    </lineage>
</organism>
<name>A0ABQ0U3P9_9GAMM</name>
<reference evidence="4 5" key="1">
    <citation type="submission" date="2019-07" db="EMBL/GenBank/DDBJ databases">
        <title>Whole genome shotgun sequence of Halomonas halophila NBRC 102604.</title>
        <authorList>
            <person name="Hosoyama A."/>
            <person name="Uohara A."/>
            <person name="Ohji S."/>
            <person name="Ichikawa N."/>
        </authorList>
    </citation>
    <scope>NUCLEOTIDE SEQUENCE [LARGE SCALE GENOMIC DNA]</scope>
    <source>
        <strain evidence="4 5">NBRC 102604</strain>
    </source>
</reference>
<sequence length="1229" mass="137058">MRDGHLIRPLTLRGLGILLALILIGLFPARHFLQLGASPETAYERMAILYHQALLRVSPDNVGLRLALTRQLMEIGELAAARETLAPLGGNHDIDIQWLLLELNWQAYAALPAEAPERARHLERLTRQLAALESRDDLPPPHLATIAHHWLAIGHPARAAQCYEQLAERDSPKGYHWLTQAGYWWLKAGAPERSARAWHRAWQIAGDAPHDLGWLGWVIPAAHAQQDSLGSEDPPRREAALAALSAAEQSQSDIGVAYAREYLSHYPDDETLLTLGIRLALAHDEPEQAFEWSQHYLDLYPDDVDALERHVSIALGLDRLESAIEGLERLQRLEPNQLDHLERLAHTQQWADQHRQALDTLERLARASERAEHDREVVTLALSLRYRTTALAALRRLNERGELTPDERHLLVDLLDALGEPDAAIAQIRRWEAAGDGDRELRIRLATWLEQVGRLEDAQDAWARLAGHSGLEVEATRERSRLLTQQWRLDEALTVLGRIDPDSTSAMADEYWRQRAELAWQVGDARSSRQAYQALFARHSLENDEATRLIRTAGDGGDLSLAMRVTRERWEAERDTDAIMEMLDLAQRESRPDLTRALLAMVEQDPAPLADSPHYWGALGAQRLRERDAPGAVSAYREALALAPGEPYLRAGMLYALAADGEHEMLRQRLGEWAAAARGHTDLMAAMANGHRQLGELDRALRWYRSAAQAAPRDTWLQLDHADTLALTGHAAAAFRLRHQALADLLPQLAANPNASTQPGLDSREDRVRALGTLTTLAGPDSGRGWYHTLLLQAFDDTPPTVEDSDWLFDANLALNRPLHARYLLLRTRDLGHRSPDWQRLSVALEKNDRATLKRLLDDDTAALSAADRFAALQRLDRRQEALALATDLTAAGHDQRADAVALANELPHRLVTRASHEELGDLSIDGGQLSYERAGERWWGRLDLAKRRLDTGHLDLDADGLEQESVAGLTLGWNGARSDTRLQLGGVESDDDTRVQLRLDQRWQATSRLAGGVYGALGQTSEIGDLMRVLGVEDRVGANLEWQPTARDVLSFDASHLIFRSREEHERLGDGMRLEADWSHALMAGASRRLELRLMASHERHDPVDQLPEDTAARLPAGSTPDQLLDDSNTFVGVGIGIARGEPGHAYPRVASPRLRFDLDAGYHMPNDEFAINTTFAVGSRLLGNDELGLRLTLDQGTEQGASNSDDTRFAIALTYQYFLGRQTAARH</sequence>
<keyword evidence="5" id="KW-1185">Reference proteome</keyword>
<feature type="domain" description="PelB C-terminal" evidence="3">
    <location>
        <begin position="907"/>
        <end position="1220"/>
    </location>
</feature>
<evidence type="ECO:0000256" key="1">
    <source>
        <dbReference type="PROSITE-ProRule" id="PRU00339"/>
    </source>
</evidence>
<accession>A0ABQ0U3P9</accession>
<dbReference type="PROSITE" id="PS50005">
    <property type="entry name" value="TPR"/>
    <property type="match status" value="1"/>
</dbReference>
<dbReference type="InterPro" id="IPR011990">
    <property type="entry name" value="TPR-like_helical_dom_sf"/>
</dbReference>
<dbReference type="Proteomes" id="UP000321121">
    <property type="component" value="Unassembled WGS sequence"/>
</dbReference>
<dbReference type="Pfam" id="PF24604">
    <property type="entry name" value="B-barrel_PelB_C"/>
    <property type="match status" value="1"/>
</dbReference>